<dbReference type="Gene3D" id="3.30.1640.30">
    <property type="match status" value="1"/>
</dbReference>
<keyword evidence="5" id="KW-1015">Disulfide bond</keyword>
<gene>
    <name evidence="12" type="primary">LOC107063621</name>
</gene>
<dbReference type="InterPro" id="IPR001254">
    <property type="entry name" value="Trypsin_dom"/>
</dbReference>
<dbReference type="CDD" id="cd00190">
    <property type="entry name" value="Tryp_SPc"/>
    <property type="match status" value="2"/>
</dbReference>
<dbReference type="RefSeq" id="XP_015171014.1">
    <property type="nucleotide sequence ID" value="XM_015315528.1"/>
</dbReference>
<dbReference type="SMART" id="SM00680">
    <property type="entry name" value="CLIP"/>
    <property type="match status" value="1"/>
</dbReference>
<proteinExistence type="inferred from homology"/>
<keyword evidence="3 7" id="KW-0378">Hydrolase</keyword>
<keyword evidence="2" id="KW-0732">Signal</keyword>
<dbReference type="InterPro" id="IPR038565">
    <property type="entry name" value="CLIP_sf"/>
</dbReference>
<feature type="domain" description="Clip" evidence="10">
    <location>
        <begin position="604"/>
        <end position="657"/>
    </location>
</feature>
<feature type="compositionally biased region" description="Polar residues" evidence="8">
    <location>
        <begin position="220"/>
        <end position="235"/>
    </location>
</feature>
<dbReference type="GeneID" id="107063621"/>
<comment type="similarity">
    <text evidence="6">Belongs to the peptidase S1 family. CLIP subfamily.</text>
</comment>
<name>A0ABM1HSS7_POLDO</name>
<dbReference type="Pfam" id="PF12032">
    <property type="entry name" value="CLIP"/>
    <property type="match status" value="1"/>
</dbReference>
<feature type="domain" description="Peptidase S1" evidence="9">
    <location>
        <begin position="710"/>
        <end position="966"/>
    </location>
</feature>
<dbReference type="Pfam" id="PF00089">
    <property type="entry name" value="Trypsin"/>
    <property type="match status" value="2"/>
</dbReference>
<evidence type="ECO:0000256" key="2">
    <source>
        <dbReference type="ARBA" id="ARBA00022729"/>
    </source>
</evidence>
<evidence type="ECO:0000259" key="9">
    <source>
        <dbReference type="PROSITE" id="PS50240"/>
    </source>
</evidence>
<dbReference type="InterPro" id="IPR033116">
    <property type="entry name" value="TRYPSIN_SER"/>
</dbReference>
<keyword evidence="1 7" id="KW-0645">Protease</keyword>
<evidence type="ECO:0000256" key="5">
    <source>
        <dbReference type="ARBA" id="ARBA00023157"/>
    </source>
</evidence>
<evidence type="ECO:0000313" key="12">
    <source>
        <dbReference type="RefSeq" id="XP_015171014.1"/>
    </source>
</evidence>
<protein>
    <submittedName>
        <fullName evidence="12">Uncharacterized protein LOC107063621</fullName>
    </submittedName>
</protein>
<dbReference type="PROSITE" id="PS51888">
    <property type="entry name" value="CLIP"/>
    <property type="match status" value="1"/>
</dbReference>
<dbReference type="Pfam" id="PF22782">
    <property type="entry name" value="SDE2"/>
    <property type="match status" value="1"/>
</dbReference>
<keyword evidence="11" id="KW-1185">Reference proteome</keyword>
<dbReference type="Proteomes" id="UP000694924">
    <property type="component" value="Unplaced"/>
</dbReference>
<sequence>MISVEICTGRSIKQIFVSNVLLSVNEIWERFEVITGASKENFYVIQNGRTIGKNDKLLDGRATIVPKLFGGKGGFGSMLRAIGAQIEKTTNREACRDLSGRRLRDINEEKRLKSWIEKQAEHKKEAAERRKKKLERLCAEPKYEFKDQNYEKRRSTVSEMIEEAVEEGFKCVAADSSTMKRKREEEEVKSNKKKNIFYLDIDSDELDTTTDDDSDVEDCTPSTSTSDQQISSNRLSIEETDNDNDKLKQTKVSDSIASETVNAQIDNSVENSKDKIKDTENVNGHTDISNHLNWSLLDHDKCGNSNADRIIGGKNASMGAYPWIARIGYSISKSNLVNIKQLVYKCGGSLINKYHVLTAAHCVTNLPNWLTIVSIRLGEHNTLTDPDCEEEFCAEPVQDFQIAFINVHEDYDRPRFRNDIAIIRLDKPAVYNEFVIPICMPHGNLLEKNYIGEMAIVAGWGINDIETLRSSKLLQTVMMPIQDTEKCIESYKNRAKISDQQICVGGIIGEDSCNGDSGGPLMKVETVDELPKYYLIGIVSFGVKECGNTTSPGVYTRVSRYINWILNNIKLFNKDPILRMYLFVTVITILYLSTYNIGDAQSFDCTTPNGVAGSCINIRQCIPLIKLLQNRPLLPESENYLRQSQCGFEGQNPRVCCPAGSNQIDLPSSRDNIPSTDNPLETGNKAELIDNLLNNPLLPSECGKDLIFRIIGGTPTALEEFPWMALLEYQHPRGHTTACGGVLISKRYVLTAAHCLKGKDLPSTWSLRNVRLGEYDTSSEQDCITSNDVVICSDDPITVGIEEQIVHEQYNPRSRDQKYDIAMLRLSRDINSTNYIKPICLPRSESLDGQLFVAGWGTTEFNSSSNIKLKLSLPLAEKDNCARTYNQVNIKLGYGQICAGGTKGKDSCRGDSGGPLVTRIPTLGGAELWTTVGVVSFGPTPCGLQGWPGVYTKVYDYVPWIVGNLKP</sequence>
<dbReference type="PRINTS" id="PR00722">
    <property type="entry name" value="CHYMOTRYPSIN"/>
</dbReference>
<feature type="domain" description="Peptidase S1" evidence="9">
    <location>
        <begin position="310"/>
        <end position="570"/>
    </location>
</feature>
<dbReference type="PROSITE" id="PS00135">
    <property type="entry name" value="TRYPSIN_SER"/>
    <property type="match status" value="2"/>
</dbReference>
<dbReference type="InterPro" id="IPR053822">
    <property type="entry name" value="SDE2-like_dom"/>
</dbReference>
<organism evidence="11 12">
    <name type="scientific">Polistes dominula</name>
    <name type="common">European paper wasp</name>
    <name type="synonym">Vespa dominula</name>
    <dbReference type="NCBI Taxonomy" id="743375"/>
    <lineage>
        <taxon>Eukaryota</taxon>
        <taxon>Metazoa</taxon>
        <taxon>Ecdysozoa</taxon>
        <taxon>Arthropoda</taxon>
        <taxon>Hexapoda</taxon>
        <taxon>Insecta</taxon>
        <taxon>Pterygota</taxon>
        <taxon>Neoptera</taxon>
        <taxon>Endopterygota</taxon>
        <taxon>Hymenoptera</taxon>
        <taxon>Apocrita</taxon>
        <taxon>Aculeata</taxon>
        <taxon>Vespoidea</taxon>
        <taxon>Vespidae</taxon>
        <taxon>Polistinae</taxon>
        <taxon>Polistini</taxon>
        <taxon>Polistes</taxon>
    </lineage>
</organism>
<dbReference type="PROSITE" id="PS50240">
    <property type="entry name" value="TRYPSIN_DOM"/>
    <property type="match status" value="2"/>
</dbReference>
<dbReference type="InterPro" id="IPR043504">
    <property type="entry name" value="Peptidase_S1_PA_chymotrypsin"/>
</dbReference>
<evidence type="ECO:0000256" key="6">
    <source>
        <dbReference type="ARBA" id="ARBA00024195"/>
    </source>
</evidence>
<dbReference type="InterPro" id="IPR001314">
    <property type="entry name" value="Peptidase_S1A"/>
</dbReference>
<accession>A0ABM1HSS7</accession>
<dbReference type="PANTHER" id="PTHR24256">
    <property type="entry name" value="TRYPTASE-RELATED"/>
    <property type="match status" value="1"/>
</dbReference>
<feature type="region of interest" description="Disordered" evidence="8">
    <location>
        <begin position="207"/>
        <end position="255"/>
    </location>
</feature>
<dbReference type="SUPFAM" id="SSF50494">
    <property type="entry name" value="Trypsin-like serine proteases"/>
    <property type="match status" value="2"/>
</dbReference>
<dbReference type="SMART" id="SM00020">
    <property type="entry name" value="Tryp_SPc"/>
    <property type="match status" value="2"/>
</dbReference>
<dbReference type="PROSITE" id="PS00134">
    <property type="entry name" value="TRYPSIN_HIS"/>
    <property type="match status" value="2"/>
</dbReference>
<evidence type="ECO:0000256" key="4">
    <source>
        <dbReference type="ARBA" id="ARBA00022825"/>
    </source>
</evidence>
<evidence type="ECO:0000256" key="7">
    <source>
        <dbReference type="RuleBase" id="RU363034"/>
    </source>
</evidence>
<reference evidence="12" key="1">
    <citation type="submission" date="2025-08" db="UniProtKB">
        <authorList>
            <consortium name="RefSeq"/>
        </authorList>
    </citation>
    <scope>IDENTIFICATION</scope>
    <source>
        <tissue evidence="12">Whole body</tissue>
    </source>
</reference>
<evidence type="ECO:0000256" key="8">
    <source>
        <dbReference type="SAM" id="MobiDB-lite"/>
    </source>
</evidence>
<keyword evidence="4 7" id="KW-0720">Serine protease</keyword>
<dbReference type="Gene3D" id="2.40.10.10">
    <property type="entry name" value="Trypsin-like serine proteases"/>
    <property type="match status" value="4"/>
</dbReference>
<evidence type="ECO:0000256" key="3">
    <source>
        <dbReference type="ARBA" id="ARBA00022801"/>
    </source>
</evidence>
<dbReference type="InterPro" id="IPR018114">
    <property type="entry name" value="TRYPSIN_HIS"/>
</dbReference>
<dbReference type="InterPro" id="IPR022700">
    <property type="entry name" value="CLIP"/>
</dbReference>
<feature type="compositionally biased region" description="Acidic residues" evidence="8">
    <location>
        <begin position="207"/>
        <end position="218"/>
    </location>
</feature>
<evidence type="ECO:0000256" key="1">
    <source>
        <dbReference type="ARBA" id="ARBA00022670"/>
    </source>
</evidence>
<dbReference type="InterPro" id="IPR009003">
    <property type="entry name" value="Peptidase_S1_PA"/>
</dbReference>
<evidence type="ECO:0000313" key="11">
    <source>
        <dbReference type="Proteomes" id="UP000694924"/>
    </source>
</evidence>
<evidence type="ECO:0000259" key="10">
    <source>
        <dbReference type="PROSITE" id="PS51888"/>
    </source>
</evidence>
<dbReference type="InterPro" id="IPR051487">
    <property type="entry name" value="Ser/Thr_Proteases_Immune/Dev"/>
</dbReference>